<keyword evidence="2" id="KW-1185">Reference proteome</keyword>
<dbReference type="EMBL" id="CM002924">
    <property type="protein sequence ID" value="KGN57777.1"/>
    <property type="molecule type" value="Genomic_DNA"/>
</dbReference>
<reference evidence="1 2" key="1">
    <citation type="journal article" date="2009" name="Nat. Genet.">
        <title>The genome of the cucumber, Cucumis sativus L.</title>
        <authorList>
            <person name="Huang S."/>
            <person name="Li R."/>
            <person name="Zhang Z."/>
            <person name="Li L."/>
            <person name="Gu X."/>
            <person name="Fan W."/>
            <person name="Lucas W.J."/>
            <person name="Wang X."/>
            <person name="Xie B."/>
            <person name="Ni P."/>
            <person name="Ren Y."/>
            <person name="Zhu H."/>
            <person name="Li J."/>
            <person name="Lin K."/>
            <person name="Jin W."/>
            <person name="Fei Z."/>
            <person name="Li G."/>
            <person name="Staub J."/>
            <person name="Kilian A."/>
            <person name="van der Vossen E.A."/>
            <person name="Wu Y."/>
            <person name="Guo J."/>
            <person name="He J."/>
            <person name="Jia Z."/>
            <person name="Ren Y."/>
            <person name="Tian G."/>
            <person name="Lu Y."/>
            <person name="Ruan J."/>
            <person name="Qian W."/>
            <person name="Wang M."/>
            <person name="Huang Q."/>
            <person name="Li B."/>
            <person name="Xuan Z."/>
            <person name="Cao J."/>
            <person name="Asan"/>
            <person name="Wu Z."/>
            <person name="Zhang J."/>
            <person name="Cai Q."/>
            <person name="Bai Y."/>
            <person name="Zhao B."/>
            <person name="Han Y."/>
            <person name="Li Y."/>
            <person name="Li X."/>
            <person name="Wang S."/>
            <person name="Shi Q."/>
            <person name="Liu S."/>
            <person name="Cho W.K."/>
            <person name="Kim J.Y."/>
            <person name="Xu Y."/>
            <person name="Heller-Uszynska K."/>
            <person name="Miao H."/>
            <person name="Cheng Z."/>
            <person name="Zhang S."/>
            <person name="Wu J."/>
            <person name="Yang Y."/>
            <person name="Kang H."/>
            <person name="Li M."/>
            <person name="Liang H."/>
            <person name="Ren X."/>
            <person name="Shi Z."/>
            <person name="Wen M."/>
            <person name="Jian M."/>
            <person name="Yang H."/>
            <person name="Zhang G."/>
            <person name="Yang Z."/>
            <person name="Chen R."/>
            <person name="Liu S."/>
            <person name="Li J."/>
            <person name="Ma L."/>
            <person name="Liu H."/>
            <person name="Zhou Y."/>
            <person name="Zhao J."/>
            <person name="Fang X."/>
            <person name="Li G."/>
            <person name="Fang L."/>
            <person name="Li Y."/>
            <person name="Liu D."/>
            <person name="Zheng H."/>
            <person name="Zhang Y."/>
            <person name="Qin N."/>
            <person name="Li Z."/>
            <person name="Yang G."/>
            <person name="Yang S."/>
            <person name="Bolund L."/>
            <person name="Kristiansen K."/>
            <person name="Zheng H."/>
            <person name="Li S."/>
            <person name="Zhang X."/>
            <person name="Yang H."/>
            <person name="Wang J."/>
            <person name="Sun R."/>
            <person name="Zhang B."/>
            <person name="Jiang S."/>
            <person name="Wang J."/>
            <person name="Du Y."/>
            <person name="Li S."/>
        </authorList>
    </citation>
    <scope>NUCLEOTIDE SEQUENCE [LARGE SCALE GENOMIC DNA]</scope>
    <source>
        <strain evidence="2">cv. 9930</strain>
    </source>
</reference>
<reference evidence="1 2" key="2">
    <citation type="journal article" date="2009" name="PLoS ONE">
        <title>An integrated genetic and cytogenetic map of the cucumber genome.</title>
        <authorList>
            <person name="Ren Y."/>
            <person name="Zhang Z."/>
            <person name="Liu J."/>
            <person name="Staub J.E."/>
            <person name="Han Y."/>
            <person name="Cheng Z."/>
            <person name="Li X."/>
            <person name="Lu J."/>
            <person name="Miao H."/>
            <person name="Kang H."/>
            <person name="Xie B."/>
            <person name="Gu X."/>
            <person name="Wang X."/>
            <person name="Du Y."/>
            <person name="Jin W."/>
            <person name="Huang S."/>
        </authorList>
    </citation>
    <scope>NUCLEOTIDE SEQUENCE [LARGE SCALE GENOMIC DNA]</scope>
    <source>
        <strain evidence="2">cv. 9930</strain>
    </source>
</reference>
<organism evidence="1 2">
    <name type="scientific">Cucumis sativus</name>
    <name type="common">Cucumber</name>
    <dbReference type="NCBI Taxonomy" id="3659"/>
    <lineage>
        <taxon>Eukaryota</taxon>
        <taxon>Viridiplantae</taxon>
        <taxon>Streptophyta</taxon>
        <taxon>Embryophyta</taxon>
        <taxon>Tracheophyta</taxon>
        <taxon>Spermatophyta</taxon>
        <taxon>Magnoliopsida</taxon>
        <taxon>eudicotyledons</taxon>
        <taxon>Gunneridae</taxon>
        <taxon>Pentapetalae</taxon>
        <taxon>rosids</taxon>
        <taxon>fabids</taxon>
        <taxon>Cucurbitales</taxon>
        <taxon>Cucurbitaceae</taxon>
        <taxon>Benincaseae</taxon>
        <taxon>Cucumis</taxon>
    </lineage>
</organism>
<evidence type="ECO:0000313" key="1">
    <source>
        <dbReference type="EMBL" id="KGN57777.1"/>
    </source>
</evidence>
<dbReference type="Proteomes" id="UP000029981">
    <property type="component" value="Chromosome 3"/>
</dbReference>
<sequence>MTPRKCQDMGIEPTILISTKLGDFNNVCRRITSAIEHPHLSIPENEAGRSRKHYHKLKNHSLMFVSVFASLDGCINESVIPPITCFSERMFLSIKR</sequence>
<dbReference type="Gramene" id="KGN57777">
    <property type="protein sequence ID" value="KGN57777"/>
    <property type="gene ID" value="Csa_3G298060"/>
</dbReference>
<evidence type="ECO:0000313" key="2">
    <source>
        <dbReference type="Proteomes" id="UP000029981"/>
    </source>
</evidence>
<accession>A0A0A0LAS5</accession>
<dbReference type="eggNOG" id="KOG0136">
    <property type="taxonomic scope" value="Eukaryota"/>
</dbReference>
<name>A0A0A0LAS5_CUCSA</name>
<proteinExistence type="predicted"/>
<reference evidence="1 2" key="3">
    <citation type="journal article" date="2010" name="BMC Genomics">
        <title>Transcriptome sequencing and comparative analysis of cucumber flowers with different sex types.</title>
        <authorList>
            <person name="Guo S."/>
            <person name="Zheng Y."/>
            <person name="Joung J.G."/>
            <person name="Liu S."/>
            <person name="Zhang Z."/>
            <person name="Crasta O.R."/>
            <person name="Sobral B.W."/>
            <person name="Xu Y."/>
            <person name="Huang S."/>
            <person name="Fei Z."/>
        </authorList>
    </citation>
    <scope>NUCLEOTIDE SEQUENCE [LARGE SCALE GENOMIC DNA]</scope>
    <source>
        <strain evidence="2">cv. 9930</strain>
    </source>
</reference>
<dbReference type="STRING" id="3659.A0A0A0LAS5"/>
<gene>
    <name evidence="1" type="ORF">Csa_3G298060</name>
</gene>
<protein>
    <submittedName>
        <fullName evidence="1">Uncharacterized protein</fullName>
    </submittedName>
</protein>
<reference evidence="1 2" key="4">
    <citation type="journal article" date="2011" name="BMC Genomics">
        <title>RNA-Seq improves annotation of protein-coding genes in the cucumber genome.</title>
        <authorList>
            <person name="Li Z."/>
            <person name="Zhang Z."/>
            <person name="Yan P."/>
            <person name="Huang S."/>
            <person name="Fei Z."/>
            <person name="Lin K."/>
        </authorList>
    </citation>
    <scope>NUCLEOTIDE SEQUENCE [LARGE SCALE GENOMIC DNA]</scope>
    <source>
        <strain evidence="2">cv. 9930</strain>
    </source>
</reference>
<dbReference type="AlphaFoldDB" id="A0A0A0LAS5"/>